<dbReference type="GO" id="GO:0016874">
    <property type="term" value="F:ligase activity"/>
    <property type="evidence" value="ECO:0007669"/>
    <property type="project" value="UniProtKB-UniRule"/>
</dbReference>
<sequence length="542" mass="63087">MKLNEIHLNPSAGIFRDYLKQQPGLNVLFDYTYESENWLKKRVEELSQREYNSAMREALVEHLLQLHNGLHQPEASIENIKKLSHKETVVIVGGQQAGLLTGPLYTIYKALSVLIAARQQEKELGLPVVPVFWVAGEDHDFEEIRFVYRSKEQKWKKHPIEDVDTQCAASEKSIPKEELARWLDGVFESLPETEFTKPLFEQILSVADTSDTYTEFFIQLMNEFFLQEGLVFVDANHPDVRKIEAEFFKQLIHSIEELQTSQQEGLSNFTELGYTEPIITEEENAHLFIRVDNKRLRLDYEDGQFTTRNGECSYTKEELLQLVDLHPECFSNNVVTRPLMQEWLLPVLAFIPGPGELAYWATLKPAFHQFGWCMPPLIPRLQLTIVPRTVQKWVSEEQLSYQDILEGKGTDLKKEWLDAQHQYPIEEVTSQLKTDLDRIHQPLRELAEAMDTTLHSMSKKNLALLTNQIHFMEKRMNRYIYETHRTSIKRFDEALFWLHPMGAPQERILHPIIFINIVGQSGLSRLFQQSIQLNGVPKLLFL</sequence>
<dbReference type="InterPro" id="IPR055398">
    <property type="entry name" value="Rossmann-like_BshC"/>
</dbReference>
<evidence type="ECO:0000256" key="1">
    <source>
        <dbReference type="ARBA" id="ARBA00022598"/>
    </source>
</evidence>
<evidence type="ECO:0000256" key="2">
    <source>
        <dbReference type="HAMAP-Rule" id="MF_01867"/>
    </source>
</evidence>
<dbReference type="RefSeq" id="WP_143848764.1">
    <property type="nucleotide sequence ID" value="NZ_VLXZ01000006.1"/>
</dbReference>
<dbReference type="Pfam" id="PF24850">
    <property type="entry name" value="CC_BshC"/>
    <property type="match status" value="1"/>
</dbReference>
<dbReference type="AlphaFoldDB" id="A0A553ZXZ2"/>
<dbReference type="NCBIfam" id="TIGR03998">
    <property type="entry name" value="thiol_BshC"/>
    <property type="match status" value="1"/>
</dbReference>
<dbReference type="InterPro" id="IPR011199">
    <property type="entry name" value="Bacillithiol_biosynth_BshC"/>
</dbReference>
<evidence type="ECO:0000313" key="6">
    <source>
        <dbReference type="Proteomes" id="UP000318521"/>
    </source>
</evidence>
<dbReference type="InterPro" id="IPR055399">
    <property type="entry name" value="CC_BshC"/>
</dbReference>
<feature type="domain" description="Bacillithiol biosynthesis BshC N-terminal Rossmann-like" evidence="3">
    <location>
        <begin position="1"/>
        <end position="381"/>
    </location>
</feature>
<dbReference type="EC" id="6.-.-.-" evidence="2"/>
<dbReference type="HAMAP" id="MF_01867">
    <property type="entry name" value="BshC"/>
    <property type="match status" value="1"/>
</dbReference>
<evidence type="ECO:0000259" key="3">
    <source>
        <dbReference type="Pfam" id="PF10079"/>
    </source>
</evidence>
<comment type="similarity">
    <text evidence="2">Belongs to the BshC family.</text>
</comment>
<dbReference type="PIRSF" id="PIRSF012535">
    <property type="entry name" value="UCP012535"/>
    <property type="match status" value="1"/>
</dbReference>
<dbReference type="EMBL" id="VLXZ01000006">
    <property type="protein sequence ID" value="TSB46317.1"/>
    <property type="molecule type" value="Genomic_DNA"/>
</dbReference>
<keyword evidence="1 2" id="KW-0436">Ligase</keyword>
<comment type="function">
    <text evidence="2">Involved in bacillithiol (BSH) biosynthesis. May catalyze the last step of the pathway, the addition of cysteine to glucosamine malate (GlcN-Mal) to generate BSH.</text>
</comment>
<organism evidence="5 6">
    <name type="scientific">Alkalicoccobacillus porphyridii</name>
    <dbReference type="NCBI Taxonomy" id="2597270"/>
    <lineage>
        <taxon>Bacteria</taxon>
        <taxon>Bacillati</taxon>
        <taxon>Bacillota</taxon>
        <taxon>Bacilli</taxon>
        <taxon>Bacillales</taxon>
        <taxon>Bacillaceae</taxon>
        <taxon>Alkalicoccobacillus</taxon>
    </lineage>
</organism>
<evidence type="ECO:0000259" key="4">
    <source>
        <dbReference type="Pfam" id="PF24850"/>
    </source>
</evidence>
<accession>A0A553ZXZ2</accession>
<dbReference type="OrthoDB" id="9765151at2"/>
<keyword evidence="6" id="KW-1185">Reference proteome</keyword>
<protein>
    <recommendedName>
        <fullName evidence="2">Putative cysteine ligase BshC</fullName>
        <ecNumber evidence="2">6.-.-.-</ecNumber>
    </recommendedName>
</protein>
<feature type="domain" description="Bacillithiol biosynthesis BshC C-terminal coiled-coil" evidence="4">
    <location>
        <begin position="384"/>
        <end position="538"/>
    </location>
</feature>
<evidence type="ECO:0000313" key="5">
    <source>
        <dbReference type="EMBL" id="TSB46317.1"/>
    </source>
</evidence>
<dbReference type="Proteomes" id="UP000318521">
    <property type="component" value="Unassembled WGS sequence"/>
</dbReference>
<dbReference type="Pfam" id="PF10079">
    <property type="entry name" value="Rossmann-like_BshC"/>
    <property type="match status" value="1"/>
</dbReference>
<name>A0A553ZXZ2_9BACI</name>
<gene>
    <name evidence="2 5" type="primary">bshC</name>
    <name evidence="5" type="ORF">FN960_10935</name>
</gene>
<proteinExistence type="inferred from homology"/>
<comment type="caution">
    <text evidence="5">The sequence shown here is derived from an EMBL/GenBank/DDBJ whole genome shotgun (WGS) entry which is preliminary data.</text>
</comment>
<reference evidence="5 6" key="1">
    <citation type="submission" date="2019-07" db="EMBL/GenBank/DDBJ databases">
        <authorList>
            <person name="Park Y.J."/>
            <person name="Jeong S.E."/>
            <person name="Jung H.S."/>
        </authorList>
    </citation>
    <scope>NUCLEOTIDE SEQUENCE [LARGE SCALE GENOMIC DNA]</scope>
    <source>
        <strain evidence="6">P16(2019)</strain>
    </source>
</reference>